<name>E6QRP3_9ZZZZ</name>
<dbReference type="GO" id="GO:0005506">
    <property type="term" value="F:iron ion binding"/>
    <property type="evidence" value="ECO:0007669"/>
    <property type="project" value="InterPro"/>
</dbReference>
<gene>
    <name evidence="1" type="ORF">CARN7_0664</name>
</gene>
<protein>
    <recommendedName>
        <fullName evidence="2">Cytochrome c</fullName>
    </recommendedName>
</protein>
<dbReference type="GO" id="GO:0020037">
    <property type="term" value="F:heme binding"/>
    <property type="evidence" value="ECO:0007669"/>
    <property type="project" value="InterPro"/>
</dbReference>
<dbReference type="InterPro" id="IPR010980">
    <property type="entry name" value="Cyt_c/b562"/>
</dbReference>
<accession>E6QRP3</accession>
<dbReference type="EMBL" id="CABR01000056">
    <property type="protein sequence ID" value="CBI09915.1"/>
    <property type="molecule type" value="Genomic_DNA"/>
</dbReference>
<dbReference type="GO" id="GO:0022900">
    <property type="term" value="P:electron transport chain"/>
    <property type="evidence" value="ECO:0007669"/>
    <property type="project" value="InterPro"/>
</dbReference>
<evidence type="ECO:0000313" key="1">
    <source>
        <dbReference type="EMBL" id="CBI09915.1"/>
    </source>
</evidence>
<organism evidence="1">
    <name type="scientific">mine drainage metagenome</name>
    <dbReference type="NCBI Taxonomy" id="410659"/>
    <lineage>
        <taxon>unclassified sequences</taxon>
        <taxon>metagenomes</taxon>
        <taxon>ecological metagenomes</taxon>
    </lineage>
</organism>
<evidence type="ECO:0008006" key="2">
    <source>
        <dbReference type="Google" id="ProtNLM"/>
    </source>
</evidence>
<dbReference type="SUPFAM" id="SSF47175">
    <property type="entry name" value="Cytochromes"/>
    <property type="match status" value="1"/>
</dbReference>
<sequence>MKCQFLAAISLSLVAQFIFAADQLHPSDTRQVVKVPAAVRVHFLAGMRHHLTEMADIQAALANGEFEHAAQIAQQHLGLSAPGSAACRMPSMAGSPSAVQHFASISGAQSASADIAPYMPKAMHDAGVSMHHAADQFVTVSRASAATSNYPATLRALSKVTEGCVACHAQFRVVEDSDIQANE</sequence>
<dbReference type="AlphaFoldDB" id="E6QRP3"/>
<reference evidence="1" key="1">
    <citation type="submission" date="2009-10" db="EMBL/GenBank/DDBJ databases">
        <title>Diversity of trophic interactions inside an arsenic-rich microbial ecosystem.</title>
        <authorList>
            <person name="Bertin P.N."/>
            <person name="Heinrich-Salmeron A."/>
            <person name="Pelletier E."/>
            <person name="Goulhen-Chollet F."/>
            <person name="Arsene-Ploetze F."/>
            <person name="Gallien S."/>
            <person name="Calteau A."/>
            <person name="Vallenet D."/>
            <person name="Casiot C."/>
            <person name="Chane-Woon-Ming B."/>
            <person name="Giloteaux L."/>
            <person name="Barakat M."/>
            <person name="Bonnefoy V."/>
            <person name="Bruneel O."/>
            <person name="Chandler M."/>
            <person name="Cleiss J."/>
            <person name="Duran R."/>
            <person name="Elbaz-Poulichet F."/>
            <person name="Fonknechten N."/>
            <person name="Lauga B."/>
            <person name="Mornico D."/>
            <person name="Ortet P."/>
            <person name="Schaeffer C."/>
            <person name="Siguier P."/>
            <person name="Alexander Thil Smith A."/>
            <person name="Van Dorsselaer A."/>
            <person name="Weissenbach J."/>
            <person name="Medigue C."/>
            <person name="Le Paslier D."/>
        </authorList>
    </citation>
    <scope>NUCLEOTIDE SEQUENCE</scope>
</reference>
<dbReference type="GO" id="GO:0009055">
    <property type="term" value="F:electron transfer activity"/>
    <property type="evidence" value="ECO:0007669"/>
    <property type="project" value="InterPro"/>
</dbReference>
<proteinExistence type="predicted"/>
<comment type="caution">
    <text evidence="1">The sequence shown here is derived from an EMBL/GenBank/DDBJ whole genome shotgun (WGS) entry which is preliminary data.</text>
</comment>